<dbReference type="SUPFAM" id="SSF58104">
    <property type="entry name" value="Methyl-accepting chemotaxis protein (MCP) signaling domain"/>
    <property type="match status" value="1"/>
</dbReference>
<dbReference type="PANTHER" id="PTHR32089">
    <property type="entry name" value="METHYL-ACCEPTING CHEMOTAXIS PROTEIN MCPB"/>
    <property type="match status" value="1"/>
</dbReference>
<dbReference type="Pfam" id="PF00015">
    <property type="entry name" value="MCPsignal"/>
    <property type="match status" value="1"/>
</dbReference>
<evidence type="ECO:0000256" key="1">
    <source>
        <dbReference type="ARBA" id="ARBA00023224"/>
    </source>
</evidence>
<dbReference type="InterPro" id="IPR004090">
    <property type="entry name" value="Chemotax_Me-accpt_rcpt"/>
</dbReference>
<feature type="domain" description="Methyl-accepting transducer" evidence="4">
    <location>
        <begin position="283"/>
        <end position="505"/>
    </location>
</feature>
<reference evidence="5 6" key="1">
    <citation type="submission" date="2018-10" db="EMBL/GenBank/DDBJ databases">
        <title>Genomic Encyclopedia of Archaeal and Bacterial Type Strains, Phase II (KMG-II): from individual species to whole genera.</title>
        <authorList>
            <person name="Goeker M."/>
        </authorList>
    </citation>
    <scope>NUCLEOTIDE SEQUENCE [LARGE SCALE GENOMIC DNA]</scope>
    <source>
        <strain evidence="5 6">DSM 25217</strain>
    </source>
</reference>
<organism evidence="5 6">
    <name type="scientific">Eilatimonas milleporae</name>
    <dbReference type="NCBI Taxonomy" id="911205"/>
    <lineage>
        <taxon>Bacteria</taxon>
        <taxon>Pseudomonadati</taxon>
        <taxon>Pseudomonadota</taxon>
        <taxon>Alphaproteobacteria</taxon>
        <taxon>Kordiimonadales</taxon>
        <taxon>Kordiimonadaceae</taxon>
        <taxon>Eilatimonas</taxon>
    </lineage>
</organism>
<evidence type="ECO:0000313" key="6">
    <source>
        <dbReference type="Proteomes" id="UP000271227"/>
    </source>
</evidence>
<comment type="similarity">
    <text evidence="2">Belongs to the methyl-accepting chemotaxis (MCP) protein family.</text>
</comment>
<dbReference type="PRINTS" id="PR00260">
    <property type="entry name" value="CHEMTRNSDUCR"/>
</dbReference>
<gene>
    <name evidence="5" type="ORF">BXY39_1790</name>
</gene>
<dbReference type="InParanoid" id="A0A3M0CED1"/>
<evidence type="ECO:0000256" key="2">
    <source>
        <dbReference type="ARBA" id="ARBA00029447"/>
    </source>
</evidence>
<dbReference type="GO" id="GO:0006935">
    <property type="term" value="P:chemotaxis"/>
    <property type="evidence" value="ECO:0007669"/>
    <property type="project" value="InterPro"/>
</dbReference>
<accession>A0A3M0CED1</accession>
<keyword evidence="1 3" id="KW-0807">Transducer</keyword>
<comment type="caution">
    <text evidence="5">The sequence shown here is derived from an EMBL/GenBank/DDBJ whole genome shotgun (WGS) entry which is preliminary data.</text>
</comment>
<proteinExistence type="inferred from homology"/>
<dbReference type="EMBL" id="REFR01000011">
    <property type="protein sequence ID" value="RMB07702.1"/>
    <property type="molecule type" value="Genomic_DNA"/>
</dbReference>
<dbReference type="Gene3D" id="3.30.450.20">
    <property type="entry name" value="PAS domain"/>
    <property type="match status" value="1"/>
</dbReference>
<dbReference type="Proteomes" id="UP000271227">
    <property type="component" value="Unassembled WGS sequence"/>
</dbReference>
<dbReference type="Gene3D" id="1.10.287.950">
    <property type="entry name" value="Methyl-accepting chemotaxis protein"/>
    <property type="match status" value="1"/>
</dbReference>
<dbReference type="GO" id="GO:0016020">
    <property type="term" value="C:membrane"/>
    <property type="evidence" value="ECO:0007669"/>
    <property type="project" value="InterPro"/>
</dbReference>
<keyword evidence="6" id="KW-1185">Reference proteome</keyword>
<dbReference type="AlphaFoldDB" id="A0A3M0CED1"/>
<sequence length="527" mass="55255">MFERLQSRTDRAKMSVKEDGGSMDRLVEALAGPAFLCRPETGMIIHLNGACRALLMDKASLSFGGDGSLSIDIFDNGKGNAATLVEKAAGGTPGSATMEGALGVVQLTARQVRDTGTRDSMVLLECWPASLSRRAGERPRSGISAGALQTMVDKMPINAMMCDPKSLELIYMNEMSKKTLKELEAHLPVSADNLIGQCIDVFHKNPSHQRRILGDPSNLPFTAKIKLGPEILKLDITAILDDEDAYVGALATWAVVTKTEQAAAMVTEKSQLLEGEASSAAAAAEQMSSAADETLHLASMVAAAAEEAMANVQTVAAATEELSVTGSDIASQATQASDVASSAADRADRAAEEVSALQSASDRIGRVLSLISEISHRTRLLALNATIEATRAGESGKGFAVVAHEIKALANQTGSAVDDISHEIETVQGEVGNTVTAIGDIRQRIAEVDTIASAIASHVGDQTTATSEIAANSQEAATGTMEVSKHIQSVRTSVERANESVSSLKGTTETLNDLSSILRSEIAVLLN</sequence>
<name>A0A3M0CED1_9PROT</name>
<evidence type="ECO:0000256" key="3">
    <source>
        <dbReference type="PROSITE-ProRule" id="PRU00284"/>
    </source>
</evidence>
<evidence type="ECO:0000259" key="4">
    <source>
        <dbReference type="PROSITE" id="PS50111"/>
    </source>
</evidence>
<evidence type="ECO:0000313" key="5">
    <source>
        <dbReference type="EMBL" id="RMB07702.1"/>
    </source>
</evidence>
<dbReference type="PROSITE" id="PS50111">
    <property type="entry name" value="CHEMOTAXIS_TRANSDUC_2"/>
    <property type="match status" value="1"/>
</dbReference>
<dbReference type="PANTHER" id="PTHR32089:SF112">
    <property type="entry name" value="LYSOZYME-LIKE PROTEIN-RELATED"/>
    <property type="match status" value="1"/>
</dbReference>
<dbReference type="SMART" id="SM00283">
    <property type="entry name" value="MA"/>
    <property type="match status" value="1"/>
</dbReference>
<dbReference type="InterPro" id="IPR004089">
    <property type="entry name" value="MCPsignal_dom"/>
</dbReference>
<dbReference type="GO" id="GO:0004888">
    <property type="term" value="F:transmembrane signaling receptor activity"/>
    <property type="evidence" value="ECO:0007669"/>
    <property type="project" value="InterPro"/>
</dbReference>
<protein>
    <submittedName>
        <fullName evidence="5">Methyl-accepting chemotaxis protein (MCP) signaling protein</fullName>
    </submittedName>
</protein>
<dbReference type="GO" id="GO:0007165">
    <property type="term" value="P:signal transduction"/>
    <property type="evidence" value="ECO:0007669"/>
    <property type="project" value="UniProtKB-KW"/>
</dbReference>